<dbReference type="InterPro" id="IPR050090">
    <property type="entry name" value="Tyrosine_recombinase_XerCD"/>
</dbReference>
<dbReference type="GO" id="GO:0003677">
    <property type="term" value="F:DNA binding"/>
    <property type="evidence" value="ECO:0007669"/>
    <property type="project" value="UniProtKB-UniRule"/>
</dbReference>
<proteinExistence type="inferred from homology"/>
<protein>
    <submittedName>
        <fullName evidence="7">Uncharacterized protein</fullName>
    </submittedName>
</protein>
<evidence type="ECO:0000256" key="4">
    <source>
        <dbReference type="PROSITE-ProRule" id="PRU01248"/>
    </source>
</evidence>
<dbReference type="Gene3D" id="1.10.150.130">
    <property type="match status" value="1"/>
</dbReference>
<dbReference type="InterPro" id="IPR010998">
    <property type="entry name" value="Integrase_recombinase_N"/>
</dbReference>
<dbReference type="InterPro" id="IPR044068">
    <property type="entry name" value="CB"/>
</dbReference>
<dbReference type="PANTHER" id="PTHR30349">
    <property type="entry name" value="PHAGE INTEGRASE-RELATED"/>
    <property type="match status" value="1"/>
</dbReference>
<dbReference type="InterPro" id="IPR013762">
    <property type="entry name" value="Integrase-like_cat_sf"/>
</dbReference>
<dbReference type="EMBL" id="CADCTC010000096">
    <property type="protein sequence ID" value="CAA9241085.1"/>
    <property type="molecule type" value="Genomic_DNA"/>
</dbReference>
<keyword evidence="3" id="KW-0233">DNA recombination</keyword>
<organism evidence="7">
    <name type="scientific">uncultured Chloroflexota bacterium</name>
    <dbReference type="NCBI Taxonomy" id="166587"/>
    <lineage>
        <taxon>Bacteria</taxon>
        <taxon>Bacillati</taxon>
        <taxon>Chloroflexota</taxon>
        <taxon>environmental samples</taxon>
    </lineage>
</organism>
<comment type="similarity">
    <text evidence="1">Belongs to the 'phage' integrase family.</text>
</comment>
<dbReference type="GO" id="GO:0006310">
    <property type="term" value="P:DNA recombination"/>
    <property type="evidence" value="ECO:0007669"/>
    <property type="project" value="UniProtKB-KW"/>
</dbReference>
<keyword evidence="2 4" id="KW-0238">DNA-binding</keyword>
<dbReference type="InterPro" id="IPR002104">
    <property type="entry name" value="Integrase_catalytic"/>
</dbReference>
<feature type="domain" description="Tyr recombinase" evidence="5">
    <location>
        <begin position="158"/>
        <end position="349"/>
    </location>
</feature>
<dbReference type="SUPFAM" id="SSF56349">
    <property type="entry name" value="DNA breaking-rejoining enzymes"/>
    <property type="match status" value="1"/>
</dbReference>
<evidence type="ECO:0000313" key="7">
    <source>
        <dbReference type="EMBL" id="CAA9241085.1"/>
    </source>
</evidence>
<sequence length="367" mass="40657">MVAALAPIYPALAPAAGRGTGAGAGDANDGMPIPAVETAVRAFLATLVGKAPRTEATYRSSLRRFAEFLEEEGLPPASLPTDALTATSLERFHAWLVRGYGRDRRATTTTYMAGARAFIAFLDRRRLLASDTSSEQMRGHLREVVGKASYKTPRIDRGLPLVVLAAEHAELPPSGPDHERERLELQRDRAILHTLFTTGMRREELSRLNREDVDDGWSSQALITGKGDKERVVFFSEEGLLAVRAYLQARTDRYAPLFLRHDRRRGPATGSGDNLRLSPWGIWHVVKRYAAIAGVDASPHDFRHAKASTLLNRGAKLSEVQDILGHASPETTKKIYAHYETAHLRDAFERFSATVDEAAAEVRERRR</sequence>
<evidence type="ECO:0000256" key="3">
    <source>
        <dbReference type="ARBA" id="ARBA00023172"/>
    </source>
</evidence>
<name>A0A6J4I3U6_9CHLR</name>
<evidence type="ECO:0000256" key="2">
    <source>
        <dbReference type="ARBA" id="ARBA00023125"/>
    </source>
</evidence>
<feature type="domain" description="Core-binding (CB)" evidence="6">
    <location>
        <begin position="34"/>
        <end position="123"/>
    </location>
</feature>
<reference evidence="7" key="1">
    <citation type="submission" date="2020-02" db="EMBL/GenBank/DDBJ databases">
        <authorList>
            <person name="Meier V. D."/>
        </authorList>
    </citation>
    <scope>NUCLEOTIDE SEQUENCE</scope>
    <source>
        <strain evidence="7">AVDCRST_MAG77</strain>
    </source>
</reference>
<dbReference type="PANTHER" id="PTHR30349:SF41">
    <property type="entry name" value="INTEGRASE_RECOMBINASE PROTEIN MJ0367-RELATED"/>
    <property type="match status" value="1"/>
</dbReference>
<dbReference type="PROSITE" id="PS51900">
    <property type="entry name" value="CB"/>
    <property type="match status" value="1"/>
</dbReference>
<evidence type="ECO:0000259" key="6">
    <source>
        <dbReference type="PROSITE" id="PS51900"/>
    </source>
</evidence>
<dbReference type="Pfam" id="PF00589">
    <property type="entry name" value="Phage_integrase"/>
    <property type="match status" value="1"/>
</dbReference>
<dbReference type="GO" id="GO:0015074">
    <property type="term" value="P:DNA integration"/>
    <property type="evidence" value="ECO:0007669"/>
    <property type="project" value="InterPro"/>
</dbReference>
<accession>A0A6J4I3U6</accession>
<dbReference type="Gene3D" id="1.10.443.10">
    <property type="entry name" value="Intergrase catalytic core"/>
    <property type="match status" value="1"/>
</dbReference>
<evidence type="ECO:0000259" key="5">
    <source>
        <dbReference type="PROSITE" id="PS51898"/>
    </source>
</evidence>
<dbReference type="AlphaFoldDB" id="A0A6J4I3U6"/>
<gene>
    <name evidence="7" type="ORF">AVDCRST_MAG77-1542</name>
</gene>
<dbReference type="PROSITE" id="PS51898">
    <property type="entry name" value="TYR_RECOMBINASE"/>
    <property type="match status" value="1"/>
</dbReference>
<dbReference type="InterPro" id="IPR011010">
    <property type="entry name" value="DNA_brk_join_enz"/>
</dbReference>
<evidence type="ECO:0000256" key="1">
    <source>
        <dbReference type="ARBA" id="ARBA00008857"/>
    </source>
</evidence>